<comment type="caution">
    <text evidence="2">The sequence shown here is derived from an EMBL/GenBank/DDBJ whole genome shotgun (WGS) entry which is preliminary data.</text>
</comment>
<keyword evidence="3" id="KW-1185">Reference proteome</keyword>
<organism evidence="2 3">
    <name type="scientific">Dietzia aerolata</name>
    <dbReference type="NCBI Taxonomy" id="595984"/>
    <lineage>
        <taxon>Bacteria</taxon>
        <taxon>Bacillati</taxon>
        <taxon>Actinomycetota</taxon>
        <taxon>Actinomycetes</taxon>
        <taxon>Mycobacteriales</taxon>
        <taxon>Dietziaceae</taxon>
        <taxon>Dietzia</taxon>
    </lineage>
</organism>
<accession>A0ABV5JV15</accession>
<name>A0ABV5JV15_9ACTN</name>
<protein>
    <submittedName>
        <fullName evidence="2">Uncharacterized protein</fullName>
    </submittedName>
</protein>
<feature type="region of interest" description="Disordered" evidence="1">
    <location>
        <begin position="70"/>
        <end position="99"/>
    </location>
</feature>
<dbReference type="EMBL" id="JBHMDY010000008">
    <property type="protein sequence ID" value="MFB9260883.1"/>
    <property type="molecule type" value="Genomic_DNA"/>
</dbReference>
<reference evidence="2 3" key="1">
    <citation type="submission" date="2024-09" db="EMBL/GenBank/DDBJ databases">
        <authorList>
            <person name="Sun Q."/>
            <person name="Mori K."/>
        </authorList>
    </citation>
    <scope>NUCLEOTIDE SEQUENCE [LARGE SCALE GENOMIC DNA]</scope>
    <source>
        <strain evidence="2 3">CCM 7659</strain>
    </source>
</reference>
<proteinExistence type="predicted"/>
<gene>
    <name evidence="2" type="ORF">ACFFVD_13840</name>
</gene>
<evidence type="ECO:0000313" key="3">
    <source>
        <dbReference type="Proteomes" id="UP001589700"/>
    </source>
</evidence>
<dbReference type="Proteomes" id="UP001589700">
    <property type="component" value="Unassembled WGS sequence"/>
</dbReference>
<dbReference type="RefSeq" id="WP_182633442.1">
    <property type="nucleotide sequence ID" value="NZ_JAALDM010000292.1"/>
</dbReference>
<evidence type="ECO:0000313" key="2">
    <source>
        <dbReference type="EMBL" id="MFB9260883.1"/>
    </source>
</evidence>
<evidence type="ECO:0000256" key="1">
    <source>
        <dbReference type="SAM" id="MobiDB-lite"/>
    </source>
</evidence>
<sequence>MLPDTWIPHRREDGELIGWIDMAVADPRLVPIDRLGRALEPVDDWFEAEEALEAIGLRFLAQRFEYRGPRLAAQDQGQEQDQDQEPHQDQDQDDDDVESITVRIAHVYDDRIVLTTALTDAIEDVGEEIVVPFPAPVVLRELG</sequence>